<dbReference type="Proteomes" id="UP000434172">
    <property type="component" value="Unassembled WGS sequence"/>
</dbReference>
<protein>
    <submittedName>
        <fullName evidence="2">GTPase binding protein rid1</fullName>
    </submittedName>
</protein>
<sequence>MHLTEQEQDLIPEPVNYQKVRRHLEKQARRLNRENRRRKHARGEQQQQQQHPAAGPGDENVAPPAQVQQQQQQVPATPRPLDGALVPASRRDHRLIDAKEMNELLEACLDRRNVPEDQRRMMRTQTDEVKMACIQQCWADMSKQQPQAAPMPTLVDPGAVIAIPGDGSGSSKTSSNNTTVHNYKYTVNNNNHTTNSNSTVNHYDAAGAENPPAETVAAAASPLLPTSSPPATSSSSAGTGTVASSWKLAATGYWLLCWGPYFAGAFGLVWLYMSITSWTAAIGASLAQAGSWIPSLPSLPSWLSTSSSPATPNATPTTAIPVSSTTDVQVKPAREGIIGAIAMEYVVIQISWLRVSLEGIAGDGLAKRIADVLLNASSAPLSLSIPKTVVEKARDVRGHSDSLRAEEAQWLTDIHRVAKRLIREIDTFPASEISDTDRGSRVEYAIEAIQRGFRDLLRREHPLPKPLATVQRRVTMFNSMLVKAADQQRDLIETTNGWNVLRDLGDVKAASCGVWTLATDALLAPWSPNAAGPLGNRPAAAAAASAAAAEDHASESSSSAASQHRESLEDLSRVSNLGCRNARLVTQKWEAGELRARERLQRLEHERHEVDDLMTLIAERASPAEIEARLRVLLVKWTEFWL</sequence>
<dbReference type="OrthoDB" id="10419552at2759"/>
<feature type="region of interest" description="Disordered" evidence="1">
    <location>
        <begin position="1"/>
        <end position="86"/>
    </location>
</feature>
<reference evidence="2 3" key="1">
    <citation type="submission" date="2019-12" db="EMBL/GenBank/DDBJ databases">
        <title>A genome sequence resource for the geographically widespread anthracnose pathogen Colletotrichum asianum.</title>
        <authorList>
            <person name="Meng Y."/>
        </authorList>
    </citation>
    <scope>NUCLEOTIDE SEQUENCE [LARGE SCALE GENOMIC DNA]</scope>
    <source>
        <strain evidence="2 3">ICMP 18580</strain>
    </source>
</reference>
<accession>A0A8H3W1G3</accession>
<keyword evidence="3" id="KW-1185">Reference proteome</keyword>
<gene>
    <name evidence="2" type="ORF">GQ607_015220</name>
</gene>
<feature type="compositionally biased region" description="Low complexity" evidence="1">
    <location>
        <begin position="61"/>
        <end position="76"/>
    </location>
</feature>
<evidence type="ECO:0000256" key="1">
    <source>
        <dbReference type="SAM" id="MobiDB-lite"/>
    </source>
</evidence>
<dbReference type="AlphaFoldDB" id="A0A8H3W1G3"/>
<evidence type="ECO:0000313" key="2">
    <source>
        <dbReference type="EMBL" id="KAF0317547.1"/>
    </source>
</evidence>
<comment type="caution">
    <text evidence="2">The sequence shown here is derived from an EMBL/GenBank/DDBJ whole genome shotgun (WGS) entry which is preliminary data.</text>
</comment>
<name>A0A8H3W1G3_9PEZI</name>
<organism evidence="2 3">
    <name type="scientific">Colletotrichum asianum</name>
    <dbReference type="NCBI Taxonomy" id="702518"/>
    <lineage>
        <taxon>Eukaryota</taxon>
        <taxon>Fungi</taxon>
        <taxon>Dikarya</taxon>
        <taxon>Ascomycota</taxon>
        <taxon>Pezizomycotina</taxon>
        <taxon>Sordariomycetes</taxon>
        <taxon>Hypocreomycetidae</taxon>
        <taxon>Glomerellales</taxon>
        <taxon>Glomerellaceae</taxon>
        <taxon>Colletotrichum</taxon>
        <taxon>Colletotrichum gloeosporioides species complex</taxon>
    </lineage>
</organism>
<evidence type="ECO:0000313" key="3">
    <source>
        <dbReference type="Proteomes" id="UP000434172"/>
    </source>
</evidence>
<feature type="region of interest" description="Disordered" evidence="1">
    <location>
        <begin position="543"/>
        <end position="565"/>
    </location>
</feature>
<feature type="compositionally biased region" description="Basic and acidic residues" evidence="1">
    <location>
        <begin position="25"/>
        <end position="34"/>
    </location>
</feature>
<proteinExistence type="predicted"/>
<dbReference type="EMBL" id="WOWK01000128">
    <property type="protein sequence ID" value="KAF0317547.1"/>
    <property type="molecule type" value="Genomic_DNA"/>
</dbReference>
<feature type="compositionally biased region" description="Acidic residues" evidence="1">
    <location>
        <begin position="1"/>
        <end position="10"/>
    </location>
</feature>